<evidence type="ECO:0000256" key="1">
    <source>
        <dbReference type="SAM" id="SignalP"/>
    </source>
</evidence>
<protein>
    <recommendedName>
        <fullName evidence="4">DUF2147 domain-containing protein</fullName>
    </recommendedName>
</protein>
<keyword evidence="1" id="KW-0732">Signal</keyword>
<dbReference type="EMBL" id="CP152276">
    <property type="protein sequence ID" value="XAE42904.1"/>
    <property type="molecule type" value="Genomic_DNA"/>
</dbReference>
<evidence type="ECO:0000313" key="3">
    <source>
        <dbReference type="Proteomes" id="UP001449795"/>
    </source>
</evidence>
<organism evidence="2 3">
    <name type="scientific">Nguyenibacter vanlangensis</name>
    <dbReference type="NCBI Taxonomy" id="1216886"/>
    <lineage>
        <taxon>Bacteria</taxon>
        <taxon>Pseudomonadati</taxon>
        <taxon>Pseudomonadota</taxon>
        <taxon>Alphaproteobacteria</taxon>
        <taxon>Acetobacterales</taxon>
        <taxon>Acetobacteraceae</taxon>
        <taxon>Nguyenibacter</taxon>
    </lineage>
</organism>
<dbReference type="Proteomes" id="UP001449795">
    <property type="component" value="Chromosome"/>
</dbReference>
<keyword evidence="3" id="KW-1185">Reference proteome</keyword>
<dbReference type="RefSeq" id="WP_342628518.1">
    <property type="nucleotide sequence ID" value="NZ_CP152276.1"/>
</dbReference>
<evidence type="ECO:0008006" key="4">
    <source>
        <dbReference type="Google" id="ProtNLM"/>
    </source>
</evidence>
<reference evidence="2 3" key="1">
    <citation type="submission" date="2024-04" db="EMBL/GenBank/DDBJ databases">
        <title>Complete genome sequence of Nguyenibacter vanlangesis HBCM-1154, a strain capable of nitrogen fixation, IAA production, and phosphorus solubilization isolated from sugarcane soil.</title>
        <authorList>
            <person name="MY HANH P."/>
        </authorList>
    </citation>
    <scope>NUCLEOTIDE SEQUENCE [LARGE SCALE GENOMIC DNA]</scope>
    <source>
        <strain evidence="2 3">HBCM 1154</strain>
    </source>
</reference>
<sequence length="141" mass="14919">MPHSPTLPTPLLAAALLLAAIPSARAGAAADPLGLWTGTLVADRGVCPETRAPSTLQIGTKRIAFTPADGSQILLGTRDATPGRFHAQLLLSDMNHKPYPMVFEGTPDGDSIRGIYGTPRCRAHVVLTRPRENAIAHFLGH</sequence>
<feature type="signal peptide" evidence="1">
    <location>
        <begin position="1"/>
        <end position="26"/>
    </location>
</feature>
<gene>
    <name evidence="2" type="ORF">AAC691_22200</name>
</gene>
<proteinExistence type="predicted"/>
<accession>A0ABZ3D552</accession>
<evidence type="ECO:0000313" key="2">
    <source>
        <dbReference type="EMBL" id="XAE42904.1"/>
    </source>
</evidence>
<name>A0ABZ3D552_9PROT</name>
<feature type="chain" id="PRO_5046882500" description="DUF2147 domain-containing protein" evidence="1">
    <location>
        <begin position="27"/>
        <end position="141"/>
    </location>
</feature>